<sequence>MKRLWRFVHDAFTRYIQVRLTVHFLLILVPLVAVSLFANMRSHQILEAKTSDRTRSLLQSAVEYIDLTMRNMEEISNLLTRNQAVNGWLSEAGSELSVQSVVHFGEIIGELSDIVALNNMLYQVSVLHAPTDTLLSSRFGGIRLKDASLEPWYRKAAELNGFSYLHIPDENGYPLRGEYAFNKESVYLIRGMNANNRSFSPNFIILGIKKNSLLQLIASSLPSADAQAYLYDHEGRLVVGTDPTRAPSRLSEWSDDGAKTVRVSWPERDSSMLAVKVRSPQTHWSLVMLQPEAELYEENRQLQLFTYTIIAISIVLAFWISWMVYGGIAAPLRSLSFGMKQIRLGNLNVTLDNGRKDELGYVTESFNQMAQDQRSLIRDYYEQQLRASKAELKFLQSQINPHFLYNTLDSIYWTAQEYEAEEIGDMVYNLSKFFRLSLQKGQETATVKETIEHLSYYVRVQELRFQHHFAVVYDVDDAVKEAGVLRLLLQPLVENAILHGLEKAASGGLLTISAKAEGKFLALGVADNGVGMSGDRLDYIRRELGATMAADNRVLSPFDPNKSKDLFGLRNVVARAKIVYGDEASFRIDSEPGAGTRVKLLLPMEACQSVQGGETA</sequence>
<dbReference type="Pfam" id="PF06580">
    <property type="entry name" value="His_kinase"/>
    <property type="match status" value="1"/>
</dbReference>
<dbReference type="EMBL" id="VDCQ01000069">
    <property type="protein sequence ID" value="TNJ61940.1"/>
    <property type="molecule type" value="Genomic_DNA"/>
</dbReference>
<accession>A0A5C4SZE5</accession>
<keyword evidence="7 9" id="KW-1133">Transmembrane helix</keyword>
<evidence type="ECO:0000256" key="9">
    <source>
        <dbReference type="SAM" id="Phobius"/>
    </source>
</evidence>
<evidence type="ECO:0000256" key="2">
    <source>
        <dbReference type="ARBA" id="ARBA00022475"/>
    </source>
</evidence>
<evidence type="ECO:0000256" key="7">
    <source>
        <dbReference type="ARBA" id="ARBA00022989"/>
    </source>
</evidence>
<organism evidence="11 12">
    <name type="scientific">Paenibacillus hemerocallicola</name>
    <dbReference type="NCBI Taxonomy" id="1172614"/>
    <lineage>
        <taxon>Bacteria</taxon>
        <taxon>Bacillati</taxon>
        <taxon>Bacillota</taxon>
        <taxon>Bacilli</taxon>
        <taxon>Bacillales</taxon>
        <taxon>Paenibacillaceae</taxon>
        <taxon>Paenibacillus</taxon>
    </lineage>
</organism>
<dbReference type="SMART" id="SM00304">
    <property type="entry name" value="HAMP"/>
    <property type="match status" value="1"/>
</dbReference>
<dbReference type="GO" id="GO:0000155">
    <property type="term" value="F:phosphorelay sensor kinase activity"/>
    <property type="evidence" value="ECO:0007669"/>
    <property type="project" value="InterPro"/>
</dbReference>
<evidence type="ECO:0000256" key="4">
    <source>
        <dbReference type="ARBA" id="ARBA00022679"/>
    </source>
</evidence>
<name>A0A5C4SZE5_9BACL</name>
<dbReference type="SUPFAM" id="SSF158472">
    <property type="entry name" value="HAMP domain-like"/>
    <property type="match status" value="1"/>
</dbReference>
<protein>
    <submittedName>
        <fullName evidence="11">Sensor histidine kinase</fullName>
    </submittedName>
</protein>
<comment type="caution">
    <text evidence="11">The sequence shown here is derived from an EMBL/GenBank/DDBJ whole genome shotgun (WGS) entry which is preliminary data.</text>
</comment>
<dbReference type="CDD" id="cd06225">
    <property type="entry name" value="HAMP"/>
    <property type="match status" value="1"/>
</dbReference>
<keyword evidence="2" id="KW-1003">Cell membrane</keyword>
<dbReference type="PANTHER" id="PTHR34220:SF7">
    <property type="entry name" value="SENSOR HISTIDINE KINASE YPDA"/>
    <property type="match status" value="1"/>
</dbReference>
<keyword evidence="4" id="KW-0808">Transferase</keyword>
<comment type="subcellular location">
    <subcellularLocation>
        <location evidence="1">Cell membrane</location>
        <topology evidence="1">Multi-pass membrane protein</topology>
    </subcellularLocation>
</comment>
<dbReference type="GO" id="GO:0005886">
    <property type="term" value="C:plasma membrane"/>
    <property type="evidence" value="ECO:0007669"/>
    <property type="project" value="UniProtKB-SubCell"/>
</dbReference>
<keyword evidence="12" id="KW-1185">Reference proteome</keyword>
<proteinExistence type="predicted"/>
<dbReference type="Pfam" id="PF02518">
    <property type="entry name" value="HATPase_c"/>
    <property type="match status" value="1"/>
</dbReference>
<evidence type="ECO:0000259" key="10">
    <source>
        <dbReference type="PROSITE" id="PS50885"/>
    </source>
</evidence>
<reference evidence="11 12" key="1">
    <citation type="submission" date="2019-05" db="EMBL/GenBank/DDBJ databases">
        <title>We sequenced the genome of Paenibacillus hemerocallicola KCTC 33185 for further insight into its adaptation and study the phylogeny of Paenibacillus.</title>
        <authorList>
            <person name="Narsing Rao M.P."/>
        </authorList>
    </citation>
    <scope>NUCLEOTIDE SEQUENCE [LARGE SCALE GENOMIC DNA]</scope>
    <source>
        <strain evidence="11 12">KCTC 33185</strain>
    </source>
</reference>
<dbReference type="Gene3D" id="3.30.565.10">
    <property type="entry name" value="Histidine kinase-like ATPase, C-terminal domain"/>
    <property type="match status" value="1"/>
</dbReference>
<keyword evidence="5 9" id="KW-0812">Transmembrane</keyword>
<evidence type="ECO:0000313" key="11">
    <source>
        <dbReference type="EMBL" id="TNJ61940.1"/>
    </source>
</evidence>
<feature type="transmembrane region" description="Helical" evidence="9">
    <location>
        <begin position="20"/>
        <end position="39"/>
    </location>
</feature>
<dbReference type="Gene3D" id="6.10.340.10">
    <property type="match status" value="1"/>
</dbReference>
<dbReference type="InterPro" id="IPR036890">
    <property type="entry name" value="HATPase_C_sf"/>
</dbReference>
<evidence type="ECO:0000256" key="6">
    <source>
        <dbReference type="ARBA" id="ARBA00022777"/>
    </source>
</evidence>
<dbReference type="SUPFAM" id="SSF55874">
    <property type="entry name" value="ATPase domain of HSP90 chaperone/DNA topoisomerase II/histidine kinase"/>
    <property type="match status" value="1"/>
</dbReference>
<evidence type="ECO:0000256" key="3">
    <source>
        <dbReference type="ARBA" id="ARBA00022553"/>
    </source>
</evidence>
<dbReference type="PROSITE" id="PS50885">
    <property type="entry name" value="HAMP"/>
    <property type="match status" value="1"/>
</dbReference>
<keyword evidence="8 9" id="KW-0472">Membrane</keyword>
<dbReference type="Pfam" id="PF00672">
    <property type="entry name" value="HAMP"/>
    <property type="match status" value="1"/>
</dbReference>
<dbReference type="InterPro" id="IPR033479">
    <property type="entry name" value="dCache_1"/>
</dbReference>
<keyword evidence="3" id="KW-0597">Phosphoprotein</keyword>
<dbReference type="Pfam" id="PF02743">
    <property type="entry name" value="dCache_1"/>
    <property type="match status" value="1"/>
</dbReference>
<evidence type="ECO:0000256" key="5">
    <source>
        <dbReference type="ARBA" id="ARBA00022692"/>
    </source>
</evidence>
<dbReference type="InterPro" id="IPR010559">
    <property type="entry name" value="Sig_transdc_His_kin_internal"/>
</dbReference>
<dbReference type="InterPro" id="IPR050640">
    <property type="entry name" value="Bact_2-comp_sensor_kinase"/>
</dbReference>
<dbReference type="OrthoDB" id="9776552at2"/>
<keyword evidence="6 11" id="KW-0418">Kinase</keyword>
<dbReference type="AlphaFoldDB" id="A0A5C4SZE5"/>
<gene>
    <name evidence="11" type="ORF">FE784_33320</name>
</gene>
<evidence type="ECO:0000313" key="12">
    <source>
        <dbReference type="Proteomes" id="UP000307943"/>
    </source>
</evidence>
<feature type="transmembrane region" description="Helical" evidence="9">
    <location>
        <begin position="304"/>
        <end position="325"/>
    </location>
</feature>
<evidence type="ECO:0000256" key="8">
    <source>
        <dbReference type="ARBA" id="ARBA00023136"/>
    </source>
</evidence>
<dbReference type="RefSeq" id="WP_139606574.1">
    <property type="nucleotide sequence ID" value="NZ_VDCQ01000069.1"/>
</dbReference>
<feature type="domain" description="HAMP" evidence="10">
    <location>
        <begin position="326"/>
        <end position="378"/>
    </location>
</feature>
<dbReference type="PANTHER" id="PTHR34220">
    <property type="entry name" value="SENSOR HISTIDINE KINASE YPDA"/>
    <property type="match status" value="1"/>
</dbReference>
<dbReference type="InterPro" id="IPR003594">
    <property type="entry name" value="HATPase_dom"/>
</dbReference>
<dbReference type="InterPro" id="IPR003660">
    <property type="entry name" value="HAMP_dom"/>
</dbReference>
<dbReference type="Proteomes" id="UP000307943">
    <property type="component" value="Unassembled WGS sequence"/>
</dbReference>
<evidence type="ECO:0000256" key="1">
    <source>
        <dbReference type="ARBA" id="ARBA00004651"/>
    </source>
</evidence>